<evidence type="ECO:0000313" key="3">
    <source>
        <dbReference type="Proteomes" id="UP000257109"/>
    </source>
</evidence>
<accession>A0A371EW19</accession>
<feature type="non-terminal residue" evidence="2">
    <location>
        <position position="1"/>
    </location>
</feature>
<reference evidence="2" key="1">
    <citation type="submission" date="2018-05" db="EMBL/GenBank/DDBJ databases">
        <title>Draft genome of Mucuna pruriens seed.</title>
        <authorList>
            <person name="Nnadi N.E."/>
            <person name="Vos R."/>
            <person name="Hasami M.H."/>
            <person name="Devisetty U.K."/>
            <person name="Aguiy J.C."/>
        </authorList>
    </citation>
    <scope>NUCLEOTIDE SEQUENCE [LARGE SCALE GENOMIC DNA]</scope>
    <source>
        <strain evidence="2">JCA_2017</strain>
    </source>
</reference>
<evidence type="ECO:0000313" key="2">
    <source>
        <dbReference type="EMBL" id="RDX70213.1"/>
    </source>
</evidence>
<keyword evidence="1" id="KW-1133">Transmembrane helix</keyword>
<name>A0A371EW19_MUCPR</name>
<sequence>MSLASSTWLTSLSCEFPLTANTNSGDTFLLQWLRFIFLSPCAQRAMLSLVDVALLLFLFVFAVTRLWKRLTSHGSPTTDLNKSLIRNNRSIFLTTTRFKLTLTALVVLTIIYTVACVFAFRSSSKVAWKEVDEVFWS</sequence>
<organism evidence="2 3">
    <name type="scientific">Mucuna pruriens</name>
    <name type="common">Velvet bean</name>
    <name type="synonym">Dolichos pruriens</name>
    <dbReference type="NCBI Taxonomy" id="157652"/>
    <lineage>
        <taxon>Eukaryota</taxon>
        <taxon>Viridiplantae</taxon>
        <taxon>Streptophyta</taxon>
        <taxon>Embryophyta</taxon>
        <taxon>Tracheophyta</taxon>
        <taxon>Spermatophyta</taxon>
        <taxon>Magnoliopsida</taxon>
        <taxon>eudicotyledons</taxon>
        <taxon>Gunneridae</taxon>
        <taxon>Pentapetalae</taxon>
        <taxon>rosids</taxon>
        <taxon>fabids</taxon>
        <taxon>Fabales</taxon>
        <taxon>Fabaceae</taxon>
        <taxon>Papilionoideae</taxon>
        <taxon>50 kb inversion clade</taxon>
        <taxon>NPAAA clade</taxon>
        <taxon>indigoferoid/millettioid clade</taxon>
        <taxon>Phaseoleae</taxon>
        <taxon>Mucuna</taxon>
    </lineage>
</organism>
<comment type="caution">
    <text evidence="2">The sequence shown here is derived from an EMBL/GenBank/DDBJ whole genome shotgun (WGS) entry which is preliminary data.</text>
</comment>
<dbReference type="EMBL" id="QJKJ01011795">
    <property type="protein sequence ID" value="RDX70213.1"/>
    <property type="molecule type" value="Genomic_DNA"/>
</dbReference>
<dbReference type="Proteomes" id="UP000257109">
    <property type="component" value="Unassembled WGS sequence"/>
</dbReference>
<dbReference type="AlphaFoldDB" id="A0A371EW19"/>
<keyword evidence="1" id="KW-0472">Membrane</keyword>
<feature type="transmembrane region" description="Helical" evidence="1">
    <location>
        <begin position="100"/>
        <end position="120"/>
    </location>
</feature>
<dbReference type="OrthoDB" id="1709837at2759"/>
<keyword evidence="3" id="KW-1185">Reference proteome</keyword>
<gene>
    <name evidence="2" type="primary">ABCC4</name>
    <name evidence="2" type="ORF">CR513_50570</name>
</gene>
<keyword evidence="1" id="KW-0812">Transmembrane</keyword>
<feature type="transmembrane region" description="Helical" evidence="1">
    <location>
        <begin position="46"/>
        <end position="67"/>
    </location>
</feature>
<dbReference type="STRING" id="157652.A0A371EW19"/>
<protein>
    <submittedName>
        <fullName evidence="2">ABC transporter C family member 4</fullName>
    </submittedName>
</protein>
<evidence type="ECO:0000256" key="1">
    <source>
        <dbReference type="SAM" id="Phobius"/>
    </source>
</evidence>
<proteinExistence type="predicted"/>